<gene>
    <name evidence="1" type="ORF">NC797_11640</name>
</gene>
<organism evidence="1 2">
    <name type="scientific">Terrihalobacillus insolitus</name>
    <dbReference type="NCBI Taxonomy" id="2950438"/>
    <lineage>
        <taxon>Bacteria</taxon>
        <taxon>Bacillati</taxon>
        <taxon>Bacillota</taxon>
        <taxon>Bacilli</taxon>
        <taxon>Bacillales</taxon>
        <taxon>Bacillaceae</taxon>
        <taxon>Terrihalobacillus</taxon>
    </lineage>
</organism>
<evidence type="ECO:0000313" key="2">
    <source>
        <dbReference type="Proteomes" id="UP001145050"/>
    </source>
</evidence>
<comment type="caution">
    <text evidence="1">The sequence shown here is derived from an EMBL/GenBank/DDBJ whole genome shotgun (WGS) entry which is preliminary data.</text>
</comment>
<dbReference type="AlphaFoldDB" id="A0A9X3WSH0"/>
<protein>
    <recommendedName>
        <fullName evidence="3">Lipoprotein</fullName>
    </recommendedName>
</protein>
<name>A0A9X3WSH0_9BACI</name>
<evidence type="ECO:0000313" key="1">
    <source>
        <dbReference type="EMBL" id="MDC3425157.1"/>
    </source>
</evidence>
<dbReference type="RefSeq" id="WP_272436960.1">
    <property type="nucleotide sequence ID" value="NZ_JAMQKB010000011.1"/>
</dbReference>
<keyword evidence="2" id="KW-1185">Reference proteome</keyword>
<dbReference type="EMBL" id="JAMQKB010000011">
    <property type="protein sequence ID" value="MDC3425157.1"/>
    <property type="molecule type" value="Genomic_DNA"/>
</dbReference>
<evidence type="ECO:0008006" key="3">
    <source>
        <dbReference type="Google" id="ProtNLM"/>
    </source>
</evidence>
<sequence length="222" mass="25955">MKNSNIFLVYVFLLGIIFTSACSIESDKNSAPKSGDTNVDETNVLETVNFDANYIKYTEESKMFEEADLVVLAKVNKSFEDREHVVKYLPSDPQLKEDVIEDFYTKTPITIKKVLKKTNDDNIDKKGTLNIIEPVSIIKNKDKRKKFTTENYLELKKGEKYVLYLKKNTFGEYSVINMNNGRFNMNVDDEFKNKQIDKKDKETHKKMKQEIKKKYKKEISEL</sequence>
<proteinExistence type="predicted"/>
<reference evidence="1" key="1">
    <citation type="submission" date="2022-06" db="EMBL/GenBank/DDBJ databases">
        <title>Aquibacillus sp. a new bacterium isolated from soil saline samples.</title>
        <authorList>
            <person name="Galisteo C."/>
            <person name="De La Haba R."/>
            <person name="Sanchez-Porro C."/>
            <person name="Ventosa A."/>
        </authorList>
    </citation>
    <scope>NUCLEOTIDE SEQUENCE</scope>
    <source>
        <strain evidence="1">3ASR75-11</strain>
    </source>
</reference>
<accession>A0A9X3WSH0</accession>
<dbReference type="PROSITE" id="PS51257">
    <property type="entry name" value="PROKAR_LIPOPROTEIN"/>
    <property type="match status" value="1"/>
</dbReference>
<dbReference type="Proteomes" id="UP001145050">
    <property type="component" value="Unassembled WGS sequence"/>
</dbReference>